<reference evidence="2" key="1">
    <citation type="submission" date="2022-12" db="EMBL/GenBank/DDBJ databases">
        <title>Reference genome sequencing for broad-spectrum identification of bacterial and archaeal isolates by mass spectrometry.</title>
        <authorList>
            <person name="Sekiguchi Y."/>
            <person name="Tourlousse D.M."/>
        </authorList>
    </citation>
    <scope>NUCLEOTIDE SEQUENCE</scope>
    <source>
        <strain evidence="2">LLR39Z86</strain>
    </source>
</reference>
<organism evidence="2 3">
    <name type="scientific">Glycomyces algeriensis</name>
    <dbReference type="NCBI Taxonomy" id="256037"/>
    <lineage>
        <taxon>Bacteria</taxon>
        <taxon>Bacillati</taxon>
        <taxon>Actinomycetota</taxon>
        <taxon>Actinomycetes</taxon>
        <taxon>Glycomycetales</taxon>
        <taxon>Glycomycetaceae</taxon>
        <taxon>Glycomyces</taxon>
    </lineage>
</organism>
<sequence>MPTCPVARPGPGPSCGDPAVFEIFAAGLSDPYGTVSFSLVVVKVGMGGYPGAPGTGGRRRPCGVGRDTRTRRDK</sequence>
<name>A0A9W6LFU6_9ACTN</name>
<keyword evidence="3" id="KW-1185">Reference proteome</keyword>
<dbReference type="Proteomes" id="UP001144313">
    <property type="component" value="Unassembled WGS sequence"/>
</dbReference>
<comment type="caution">
    <text evidence="2">The sequence shown here is derived from an EMBL/GenBank/DDBJ whole genome shotgun (WGS) entry which is preliminary data.</text>
</comment>
<proteinExistence type="predicted"/>
<feature type="region of interest" description="Disordered" evidence="1">
    <location>
        <begin position="49"/>
        <end position="74"/>
    </location>
</feature>
<dbReference type="AlphaFoldDB" id="A0A9W6LFU6"/>
<evidence type="ECO:0000313" key="3">
    <source>
        <dbReference type="Proteomes" id="UP001144313"/>
    </source>
</evidence>
<evidence type="ECO:0000313" key="2">
    <source>
        <dbReference type="EMBL" id="GLI40966.1"/>
    </source>
</evidence>
<protein>
    <submittedName>
        <fullName evidence="2">Uncharacterized protein</fullName>
    </submittedName>
</protein>
<accession>A0A9W6LFU6</accession>
<dbReference type="EMBL" id="BSDT01000001">
    <property type="protein sequence ID" value="GLI40966.1"/>
    <property type="molecule type" value="Genomic_DNA"/>
</dbReference>
<gene>
    <name evidence="2" type="ORF">GALLR39Z86_08160</name>
</gene>
<evidence type="ECO:0000256" key="1">
    <source>
        <dbReference type="SAM" id="MobiDB-lite"/>
    </source>
</evidence>